<dbReference type="InterPro" id="IPR050982">
    <property type="entry name" value="Auxin_biosynth/cation_transpt"/>
</dbReference>
<dbReference type="KEGG" id="mno:Mnod_6873"/>
<dbReference type="SUPFAM" id="SSF51905">
    <property type="entry name" value="FAD/NAD(P)-binding domain"/>
    <property type="match status" value="1"/>
</dbReference>
<dbReference type="Gene3D" id="3.50.50.60">
    <property type="entry name" value="FAD/NAD(P)-binding domain"/>
    <property type="match status" value="1"/>
</dbReference>
<sequence>MMTRNSSALDVAIVGAGPYGLSLAAHLREQGVEFRIFGEPMGLWKDNMPKNMLLKSCPQFSNIADPEDEFTIKSYCAEQSVPYHNELIPLPLERFVQYGDAFHVRYVPMLERKRLVSVELATTRWRAHFDDGETVEARRLVLAIGLRPFRHLPEQALHLSAEVASHSSDYGPLASLDGKEVVIVGSGASATDLAALIHERGARVTLVMRQNEIRFAGRPRQRSLLERMLTPRAGIGSGWTIAACSAFPELIHALPAAQRLRLANTPALGPAGGAFMHDRVLGKVPVVFGRSLERAEERNGKVELYLNGPSGRQVVAADHVIFATGYKTDIARFDVLPASLVGRMATVECAPQLSSHYETSLPGLHVIGPAAANSFGPVCRFVYGTRYPARHLARYLPRILARRSVIAPKLQPLSETVLQQ</sequence>
<dbReference type="PRINTS" id="PR00368">
    <property type="entry name" value="FADPNR"/>
</dbReference>
<organism evidence="3 4">
    <name type="scientific">Methylobacterium nodulans (strain LMG 21967 / CNCM I-2342 / ORS 2060)</name>
    <dbReference type="NCBI Taxonomy" id="460265"/>
    <lineage>
        <taxon>Bacteria</taxon>
        <taxon>Pseudomonadati</taxon>
        <taxon>Pseudomonadota</taxon>
        <taxon>Alphaproteobacteria</taxon>
        <taxon>Hyphomicrobiales</taxon>
        <taxon>Methylobacteriaceae</taxon>
        <taxon>Methylobacterium</taxon>
    </lineage>
</organism>
<dbReference type="GO" id="GO:0004497">
    <property type="term" value="F:monooxygenase activity"/>
    <property type="evidence" value="ECO:0007669"/>
    <property type="project" value="TreeGrafter"/>
</dbReference>
<dbReference type="EMBL" id="CP001349">
    <property type="protein sequence ID" value="ACL61618.1"/>
    <property type="molecule type" value="Genomic_DNA"/>
</dbReference>
<dbReference type="PRINTS" id="PR00411">
    <property type="entry name" value="PNDRDTASEI"/>
</dbReference>
<dbReference type="RefSeq" id="WP_015933183.1">
    <property type="nucleotide sequence ID" value="NC_011894.1"/>
</dbReference>
<dbReference type="PANTHER" id="PTHR43539:SF78">
    <property type="entry name" value="FLAVIN-CONTAINING MONOOXYGENASE"/>
    <property type="match status" value="1"/>
</dbReference>
<keyword evidence="1" id="KW-0560">Oxidoreductase</keyword>
<evidence type="ECO:0000259" key="2">
    <source>
        <dbReference type="Pfam" id="PF07992"/>
    </source>
</evidence>
<name>B8IHF5_METNO</name>
<dbReference type="InterPro" id="IPR036188">
    <property type="entry name" value="FAD/NAD-bd_sf"/>
</dbReference>
<feature type="domain" description="FAD/NAD(P)-binding" evidence="2">
    <location>
        <begin position="10"/>
        <end position="215"/>
    </location>
</feature>
<dbReference type="Proteomes" id="UP000008207">
    <property type="component" value="Chromosome"/>
</dbReference>
<dbReference type="eggNOG" id="COG2072">
    <property type="taxonomic scope" value="Bacteria"/>
</dbReference>
<gene>
    <name evidence="3" type="ordered locus">Mnod_6873</name>
</gene>
<dbReference type="AlphaFoldDB" id="B8IHF5"/>
<dbReference type="PANTHER" id="PTHR43539">
    <property type="entry name" value="FLAVIN-BINDING MONOOXYGENASE-LIKE PROTEIN (AFU_ORTHOLOGUE AFUA_4G09220)"/>
    <property type="match status" value="1"/>
</dbReference>
<dbReference type="OrthoDB" id="8671611at2"/>
<protein>
    <submittedName>
        <fullName evidence="3">FAD-dependent pyridine nucleotide-disulphide oxidoreductase</fullName>
    </submittedName>
</protein>
<evidence type="ECO:0000313" key="4">
    <source>
        <dbReference type="Proteomes" id="UP000008207"/>
    </source>
</evidence>
<dbReference type="STRING" id="460265.Mnod_6873"/>
<keyword evidence="4" id="KW-1185">Reference proteome</keyword>
<accession>B8IHF5</accession>
<dbReference type="Pfam" id="PF07992">
    <property type="entry name" value="Pyr_redox_2"/>
    <property type="match status" value="1"/>
</dbReference>
<dbReference type="GO" id="GO:0050660">
    <property type="term" value="F:flavin adenine dinucleotide binding"/>
    <property type="evidence" value="ECO:0007669"/>
    <property type="project" value="TreeGrafter"/>
</dbReference>
<dbReference type="InterPro" id="IPR023753">
    <property type="entry name" value="FAD/NAD-binding_dom"/>
</dbReference>
<evidence type="ECO:0000256" key="1">
    <source>
        <dbReference type="ARBA" id="ARBA00023002"/>
    </source>
</evidence>
<evidence type="ECO:0000313" key="3">
    <source>
        <dbReference type="EMBL" id="ACL61618.1"/>
    </source>
</evidence>
<dbReference type="HOGENOM" id="CLU_037308_0_0_5"/>
<proteinExistence type="predicted"/>
<reference evidence="3 4" key="1">
    <citation type="submission" date="2009-01" db="EMBL/GenBank/DDBJ databases">
        <title>Complete sequence of chromosome of Methylobacterium nodulans ORS 2060.</title>
        <authorList>
            <consortium name="US DOE Joint Genome Institute"/>
            <person name="Lucas S."/>
            <person name="Copeland A."/>
            <person name="Lapidus A."/>
            <person name="Glavina del Rio T."/>
            <person name="Dalin E."/>
            <person name="Tice H."/>
            <person name="Bruce D."/>
            <person name="Goodwin L."/>
            <person name="Pitluck S."/>
            <person name="Sims D."/>
            <person name="Brettin T."/>
            <person name="Detter J.C."/>
            <person name="Han C."/>
            <person name="Larimer F."/>
            <person name="Land M."/>
            <person name="Hauser L."/>
            <person name="Kyrpides N."/>
            <person name="Ivanova N."/>
            <person name="Marx C.J."/>
            <person name="Richardson P."/>
        </authorList>
    </citation>
    <scope>NUCLEOTIDE SEQUENCE [LARGE SCALE GENOMIC DNA]</scope>
    <source>
        <strain evidence="4">LMG 21967 / CNCM I-2342 / ORS 2060</strain>
    </source>
</reference>